<feature type="region of interest" description="Disordered" evidence="2">
    <location>
        <begin position="1"/>
        <end position="21"/>
    </location>
</feature>
<dbReference type="InterPro" id="IPR029058">
    <property type="entry name" value="AB_hydrolase_fold"/>
</dbReference>
<name>A0AAD6Z820_9AGAR</name>
<dbReference type="InterPro" id="IPR050300">
    <property type="entry name" value="GDXG_lipolytic_enzyme"/>
</dbReference>
<proteinExistence type="predicted"/>
<dbReference type="PANTHER" id="PTHR48081">
    <property type="entry name" value="AB HYDROLASE SUPERFAMILY PROTEIN C4A8.06C"/>
    <property type="match status" value="1"/>
</dbReference>
<sequence length="319" mass="35036">MAQYSHLSDPDPELPTIPRTAGPITAGMPKLELYKTRLPADSMYTLENHTISVEDGEICVRTVSPMPTADESSDFPVLVFFHGGGWVVGSIDSRDLDLRILSVELRLAIVNVGYRLAPEHPFPAGLNDCYTALKWTVENSHKIGGDVEKGFIVCGASAGANLAAAVTHRSLKDPFFKDRRITGNVLQIPVLVHPAAYPPQYASELLSYKQNKDAPILSKALMDVFYDCLAGPPADPELSPLLADHNGLPPTHLQICGLDPMRDEGLLYERLLREQGILTRLDIYPGVPHGFSSMLPEMMATKKWNADLREGLKWVLATV</sequence>
<evidence type="ECO:0000256" key="1">
    <source>
        <dbReference type="ARBA" id="ARBA00022801"/>
    </source>
</evidence>
<reference evidence="4" key="1">
    <citation type="submission" date="2023-03" db="EMBL/GenBank/DDBJ databases">
        <title>Massive genome expansion in bonnet fungi (Mycena s.s.) driven by repeated elements and novel gene families across ecological guilds.</title>
        <authorList>
            <consortium name="Lawrence Berkeley National Laboratory"/>
            <person name="Harder C.B."/>
            <person name="Miyauchi S."/>
            <person name="Viragh M."/>
            <person name="Kuo A."/>
            <person name="Thoen E."/>
            <person name="Andreopoulos B."/>
            <person name="Lu D."/>
            <person name="Skrede I."/>
            <person name="Drula E."/>
            <person name="Henrissat B."/>
            <person name="Morin E."/>
            <person name="Kohler A."/>
            <person name="Barry K."/>
            <person name="LaButti K."/>
            <person name="Morin E."/>
            <person name="Salamov A."/>
            <person name="Lipzen A."/>
            <person name="Mereny Z."/>
            <person name="Hegedus B."/>
            <person name="Baldrian P."/>
            <person name="Stursova M."/>
            <person name="Weitz H."/>
            <person name="Taylor A."/>
            <person name="Grigoriev I.V."/>
            <person name="Nagy L.G."/>
            <person name="Martin F."/>
            <person name="Kauserud H."/>
        </authorList>
    </citation>
    <scope>NUCLEOTIDE SEQUENCE</scope>
    <source>
        <strain evidence="4">CBHHK002</strain>
    </source>
</reference>
<evidence type="ECO:0000313" key="5">
    <source>
        <dbReference type="Proteomes" id="UP001218218"/>
    </source>
</evidence>
<accession>A0AAD6Z820</accession>
<evidence type="ECO:0000313" key="4">
    <source>
        <dbReference type="EMBL" id="KAJ7311724.1"/>
    </source>
</evidence>
<organism evidence="4 5">
    <name type="scientific">Mycena albidolilacea</name>
    <dbReference type="NCBI Taxonomy" id="1033008"/>
    <lineage>
        <taxon>Eukaryota</taxon>
        <taxon>Fungi</taxon>
        <taxon>Dikarya</taxon>
        <taxon>Basidiomycota</taxon>
        <taxon>Agaricomycotina</taxon>
        <taxon>Agaricomycetes</taxon>
        <taxon>Agaricomycetidae</taxon>
        <taxon>Agaricales</taxon>
        <taxon>Marasmiineae</taxon>
        <taxon>Mycenaceae</taxon>
        <taxon>Mycena</taxon>
    </lineage>
</organism>
<protein>
    <submittedName>
        <fullName evidence="4">Alpha/Beta hydrolase protein</fullName>
    </submittedName>
</protein>
<feature type="domain" description="Alpha/beta hydrolase fold-3" evidence="3">
    <location>
        <begin position="78"/>
        <end position="291"/>
    </location>
</feature>
<dbReference type="PANTHER" id="PTHR48081:SF8">
    <property type="entry name" value="ALPHA_BETA HYDROLASE FOLD-3 DOMAIN-CONTAINING PROTEIN-RELATED"/>
    <property type="match status" value="1"/>
</dbReference>
<dbReference type="AlphaFoldDB" id="A0AAD6Z820"/>
<evidence type="ECO:0000256" key="2">
    <source>
        <dbReference type="SAM" id="MobiDB-lite"/>
    </source>
</evidence>
<keyword evidence="5" id="KW-1185">Reference proteome</keyword>
<dbReference type="InterPro" id="IPR013094">
    <property type="entry name" value="AB_hydrolase_3"/>
</dbReference>
<dbReference type="EMBL" id="JARIHO010000074">
    <property type="protein sequence ID" value="KAJ7311724.1"/>
    <property type="molecule type" value="Genomic_DNA"/>
</dbReference>
<keyword evidence="1 4" id="KW-0378">Hydrolase</keyword>
<dbReference type="Pfam" id="PF07859">
    <property type="entry name" value="Abhydrolase_3"/>
    <property type="match status" value="1"/>
</dbReference>
<gene>
    <name evidence="4" type="ORF">DFH08DRAFT_1087769</name>
</gene>
<evidence type="ECO:0000259" key="3">
    <source>
        <dbReference type="Pfam" id="PF07859"/>
    </source>
</evidence>
<dbReference type="Proteomes" id="UP001218218">
    <property type="component" value="Unassembled WGS sequence"/>
</dbReference>
<dbReference type="GO" id="GO:0016787">
    <property type="term" value="F:hydrolase activity"/>
    <property type="evidence" value="ECO:0007669"/>
    <property type="project" value="UniProtKB-KW"/>
</dbReference>
<dbReference type="SUPFAM" id="SSF53474">
    <property type="entry name" value="alpha/beta-Hydrolases"/>
    <property type="match status" value="1"/>
</dbReference>
<comment type="caution">
    <text evidence="4">The sequence shown here is derived from an EMBL/GenBank/DDBJ whole genome shotgun (WGS) entry which is preliminary data.</text>
</comment>
<dbReference type="Gene3D" id="3.40.50.1820">
    <property type="entry name" value="alpha/beta hydrolase"/>
    <property type="match status" value="1"/>
</dbReference>